<sequence>MKRRLRVEGTMDGLYADRWPTPCPGPQKSPQPEEAAGFSDE</sequence>
<dbReference type="HOGENOM" id="CLU_3277663_0_0_4"/>
<evidence type="ECO:0000313" key="2">
    <source>
        <dbReference type="EMBL" id="EHY31611.1"/>
    </source>
</evidence>
<dbReference type="EMBL" id="AFBQ01000137">
    <property type="protein sequence ID" value="EHY31611.1"/>
    <property type="molecule type" value="Genomic_DNA"/>
</dbReference>
<evidence type="ECO:0000313" key="3">
    <source>
        <dbReference type="Proteomes" id="UP000004956"/>
    </source>
</evidence>
<reference evidence="2 3" key="1">
    <citation type="submission" date="2011-11" db="EMBL/GenBank/DDBJ databases">
        <authorList>
            <person name="Weinstock G."/>
            <person name="Sodergren E."/>
            <person name="Clifton S."/>
            <person name="Fulton L."/>
            <person name="Fulton B."/>
            <person name="Courtney L."/>
            <person name="Fronick C."/>
            <person name="Harrison M."/>
            <person name="Strong C."/>
            <person name="Farmer C."/>
            <person name="Delahaunty K."/>
            <person name="Markovic C."/>
            <person name="Hall O."/>
            <person name="Minx P."/>
            <person name="Tomlinson C."/>
            <person name="Mitreva M."/>
            <person name="Hou S."/>
            <person name="Chen J."/>
            <person name="Wollam A."/>
            <person name="Pepin K.H."/>
            <person name="Johnson M."/>
            <person name="Bhonagiri V."/>
            <person name="Zhang X."/>
            <person name="Suruliraj S."/>
            <person name="Warren W."/>
            <person name="Chinwalla A."/>
            <person name="Mardis E.R."/>
            <person name="Wilson R.K."/>
        </authorList>
    </citation>
    <scope>NUCLEOTIDE SEQUENCE [LARGE SCALE GENOMIC DNA]</scope>
    <source>
        <strain evidence="2 3">YIT 11816</strain>
    </source>
</reference>
<dbReference type="AlphaFoldDB" id="H3KE48"/>
<name>H3KE48_9BURK</name>
<organism evidence="2 3">
    <name type="scientific">Sutterella parvirubra YIT 11816</name>
    <dbReference type="NCBI Taxonomy" id="762967"/>
    <lineage>
        <taxon>Bacteria</taxon>
        <taxon>Pseudomonadati</taxon>
        <taxon>Pseudomonadota</taxon>
        <taxon>Betaproteobacteria</taxon>
        <taxon>Burkholderiales</taxon>
        <taxon>Sutterellaceae</taxon>
        <taxon>Sutterella</taxon>
    </lineage>
</organism>
<proteinExistence type="predicted"/>
<dbReference type="Proteomes" id="UP000004956">
    <property type="component" value="Unassembled WGS sequence"/>
</dbReference>
<comment type="caution">
    <text evidence="2">The sequence shown here is derived from an EMBL/GenBank/DDBJ whole genome shotgun (WGS) entry which is preliminary data.</text>
</comment>
<gene>
    <name evidence="2" type="ORF">HMPREF9440_01010</name>
</gene>
<keyword evidence="3" id="KW-1185">Reference proteome</keyword>
<accession>H3KE48</accession>
<evidence type="ECO:0000256" key="1">
    <source>
        <dbReference type="SAM" id="MobiDB-lite"/>
    </source>
</evidence>
<feature type="region of interest" description="Disordered" evidence="1">
    <location>
        <begin position="1"/>
        <end position="41"/>
    </location>
</feature>
<protein>
    <submittedName>
        <fullName evidence="2">Uncharacterized protein</fullName>
    </submittedName>
</protein>